<dbReference type="UniPathway" id="UPA00048">
    <property type="reaction ID" value="UER00073"/>
</dbReference>
<proteinExistence type="inferred from homology"/>
<evidence type="ECO:0000256" key="9">
    <source>
        <dbReference type="ARBA" id="ARBA00022679"/>
    </source>
</evidence>
<evidence type="ECO:0000256" key="11">
    <source>
        <dbReference type="ARBA" id="ARBA00023304"/>
    </source>
</evidence>
<keyword evidence="7 18" id="KW-0032">Aminotransferase</keyword>
<evidence type="ECO:0000256" key="16">
    <source>
        <dbReference type="RuleBase" id="RU004106"/>
    </source>
</evidence>
<comment type="catalytic activity">
    <reaction evidence="14 18">
        <text>L-leucine + 2-oxoglutarate = 4-methyl-2-oxopentanoate + L-glutamate</text>
        <dbReference type="Rhea" id="RHEA:18321"/>
        <dbReference type="ChEBI" id="CHEBI:16810"/>
        <dbReference type="ChEBI" id="CHEBI:17865"/>
        <dbReference type="ChEBI" id="CHEBI:29985"/>
        <dbReference type="ChEBI" id="CHEBI:57427"/>
        <dbReference type="EC" id="2.6.1.42"/>
    </reaction>
</comment>
<dbReference type="GO" id="GO:0009098">
    <property type="term" value="P:L-leucine biosynthetic process"/>
    <property type="evidence" value="ECO:0007669"/>
    <property type="project" value="UniProtKB-UniPathway"/>
</dbReference>
<dbReference type="UniPathway" id="UPA00047">
    <property type="reaction ID" value="UER00058"/>
</dbReference>
<evidence type="ECO:0000256" key="13">
    <source>
        <dbReference type="ARBA" id="ARBA00048798"/>
    </source>
</evidence>
<dbReference type="PANTHER" id="PTHR11825">
    <property type="entry name" value="SUBGROUP IIII AMINOTRANSFERASE"/>
    <property type="match status" value="1"/>
</dbReference>
<dbReference type="PIRSF" id="PIRSF006468">
    <property type="entry name" value="BCAT1"/>
    <property type="match status" value="1"/>
</dbReference>
<dbReference type="GO" id="GO:0052654">
    <property type="term" value="F:L-leucine-2-oxoglutarate transaminase activity"/>
    <property type="evidence" value="ECO:0007669"/>
    <property type="project" value="RHEA"/>
</dbReference>
<comment type="catalytic activity">
    <reaction evidence="12 18">
        <text>L-valine + 2-oxoglutarate = 3-methyl-2-oxobutanoate + L-glutamate</text>
        <dbReference type="Rhea" id="RHEA:24813"/>
        <dbReference type="ChEBI" id="CHEBI:11851"/>
        <dbReference type="ChEBI" id="CHEBI:16810"/>
        <dbReference type="ChEBI" id="CHEBI:29985"/>
        <dbReference type="ChEBI" id="CHEBI:57762"/>
        <dbReference type="EC" id="2.6.1.42"/>
    </reaction>
</comment>
<dbReference type="InterPro" id="IPR043132">
    <property type="entry name" value="BCAT-like_C"/>
</dbReference>
<dbReference type="RefSeq" id="WP_095089728.1">
    <property type="nucleotide sequence ID" value="NZ_BMDM01000001.1"/>
</dbReference>
<evidence type="ECO:0000256" key="14">
    <source>
        <dbReference type="ARBA" id="ARBA00049229"/>
    </source>
</evidence>
<dbReference type="KEGG" id="sste:SAMEA4384403_2302"/>
<dbReference type="GO" id="GO:0052656">
    <property type="term" value="F:L-isoleucine-2-oxoglutarate transaminase activity"/>
    <property type="evidence" value="ECO:0007669"/>
    <property type="project" value="RHEA"/>
</dbReference>
<keyword evidence="21" id="KW-1185">Reference proteome</keyword>
<dbReference type="Gene3D" id="3.20.10.10">
    <property type="entry name" value="D-amino Acid Aminotransferase, subunit A, domain 2"/>
    <property type="match status" value="1"/>
</dbReference>
<evidence type="ECO:0000256" key="10">
    <source>
        <dbReference type="ARBA" id="ARBA00022898"/>
    </source>
</evidence>
<evidence type="ECO:0000313" key="20">
    <source>
        <dbReference type="EMBL" id="SNV79712.1"/>
    </source>
</evidence>
<comment type="similarity">
    <text evidence="6 16">Belongs to the class-IV pyridoxal-phosphate-dependent aminotransferase family.</text>
</comment>
<evidence type="ECO:0000256" key="18">
    <source>
        <dbReference type="RuleBase" id="RU004517"/>
    </source>
</evidence>
<dbReference type="Proteomes" id="UP000242084">
    <property type="component" value="Chromosome 1"/>
</dbReference>
<dbReference type="InterPro" id="IPR001544">
    <property type="entry name" value="Aminotrans_IV"/>
</dbReference>
<dbReference type="Gene3D" id="3.30.470.10">
    <property type="match status" value="1"/>
</dbReference>
<evidence type="ECO:0000256" key="12">
    <source>
        <dbReference type="ARBA" id="ARBA00048212"/>
    </source>
</evidence>
<organism evidence="20 21">
    <name type="scientific">Mammaliicoccus stepanovicii</name>
    <dbReference type="NCBI Taxonomy" id="643214"/>
    <lineage>
        <taxon>Bacteria</taxon>
        <taxon>Bacillati</taxon>
        <taxon>Bacillota</taxon>
        <taxon>Bacilli</taxon>
        <taxon>Bacillales</taxon>
        <taxon>Staphylococcaceae</taxon>
        <taxon>Mammaliicoccus</taxon>
    </lineage>
</organism>
<evidence type="ECO:0000256" key="7">
    <source>
        <dbReference type="ARBA" id="ARBA00022576"/>
    </source>
</evidence>
<name>A0A240A8H2_9STAP</name>
<keyword evidence="11 18" id="KW-0100">Branched-chain amino acid biosynthesis</keyword>
<reference evidence="20 21" key="1">
    <citation type="submission" date="2017-06" db="EMBL/GenBank/DDBJ databases">
        <authorList>
            <consortium name="Pathogen Informatics"/>
        </authorList>
    </citation>
    <scope>NUCLEOTIDE SEQUENCE [LARGE SCALE GENOMIC DNA]</scope>
    <source>
        <strain evidence="20 21">NCTC13839</strain>
    </source>
</reference>
<evidence type="ECO:0000256" key="3">
    <source>
        <dbReference type="ARBA" id="ARBA00004824"/>
    </source>
</evidence>
<evidence type="ECO:0000256" key="6">
    <source>
        <dbReference type="ARBA" id="ARBA00009320"/>
    </source>
</evidence>
<evidence type="ECO:0000313" key="21">
    <source>
        <dbReference type="Proteomes" id="UP000242084"/>
    </source>
</evidence>
<dbReference type="GO" id="GO:0009099">
    <property type="term" value="P:L-valine biosynthetic process"/>
    <property type="evidence" value="ECO:0007669"/>
    <property type="project" value="UniProtKB-UniPathway"/>
</dbReference>
<keyword evidence="8 18" id="KW-0028">Amino-acid biosynthesis</keyword>
<evidence type="ECO:0000256" key="8">
    <source>
        <dbReference type="ARBA" id="ARBA00022605"/>
    </source>
</evidence>
<dbReference type="NCBIfam" id="TIGR01123">
    <property type="entry name" value="ilvE_II"/>
    <property type="match status" value="1"/>
</dbReference>
<dbReference type="InterPro" id="IPR018300">
    <property type="entry name" value="Aminotrans_IV_CS"/>
</dbReference>
<dbReference type="EMBL" id="LT906462">
    <property type="protein sequence ID" value="SNV79712.1"/>
    <property type="molecule type" value="Genomic_DNA"/>
</dbReference>
<comment type="catalytic activity">
    <reaction evidence="13 18">
        <text>L-isoleucine + 2-oxoglutarate = (S)-3-methyl-2-oxopentanoate + L-glutamate</text>
        <dbReference type="Rhea" id="RHEA:24801"/>
        <dbReference type="ChEBI" id="CHEBI:16810"/>
        <dbReference type="ChEBI" id="CHEBI:29985"/>
        <dbReference type="ChEBI" id="CHEBI:35146"/>
        <dbReference type="ChEBI" id="CHEBI:58045"/>
        <dbReference type="EC" id="2.6.1.42"/>
    </reaction>
</comment>
<dbReference type="PANTHER" id="PTHR11825:SF44">
    <property type="entry name" value="BRANCHED-CHAIN-AMINO-ACID AMINOTRANSFERASE"/>
    <property type="match status" value="1"/>
</dbReference>
<dbReference type="NCBIfam" id="NF009897">
    <property type="entry name" value="PRK13357.1"/>
    <property type="match status" value="1"/>
</dbReference>
<evidence type="ECO:0000256" key="1">
    <source>
        <dbReference type="ARBA" id="ARBA00001933"/>
    </source>
</evidence>
<evidence type="ECO:0000256" key="5">
    <source>
        <dbReference type="ARBA" id="ARBA00005072"/>
    </source>
</evidence>
<protein>
    <recommendedName>
        <fullName evidence="18">Branched-chain-amino-acid aminotransferase</fullName>
        <ecNumber evidence="18">2.6.1.42</ecNumber>
    </recommendedName>
</protein>
<dbReference type="PROSITE" id="PS00770">
    <property type="entry name" value="AA_TRANSFER_CLASS_4"/>
    <property type="match status" value="1"/>
</dbReference>
<evidence type="ECO:0000256" key="17">
    <source>
        <dbReference type="RuleBase" id="RU004516"/>
    </source>
</evidence>
<dbReference type="AlphaFoldDB" id="A0A240A8H2"/>
<dbReference type="GO" id="GO:0052655">
    <property type="term" value="F:L-valine-2-oxoglutarate transaminase activity"/>
    <property type="evidence" value="ECO:0007669"/>
    <property type="project" value="RHEA"/>
</dbReference>
<dbReference type="InterPro" id="IPR036038">
    <property type="entry name" value="Aminotransferase-like"/>
</dbReference>
<gene>
    <name evidence="20" type="primary">ilvE</name>
    <name evidence="20" type="ORF">SAMEA4384403_02302</name>
</gene>
<feature type="modified residue" description="N6-(pyridoxal phosphate)lysine" evidence="15">
    <location>
        <position position="196"/>
    </location>
</feature>
<dbReference type="CDD" id="cd01557">
    <property type="entry name" value="BCAT_beta_family"/>
    <property type="match status" value="1"/>
</dbReference>
<dbReference type="InterPro" id="IPR033939">
    <property type="entry name" value="BCAT_family"/>
</dbReference>
<dbReference type="Pfam" id="PF01063">
    <property type="entry name" value="Aminotran_4"/>
    <property type="match status" value="1"/>
</dbReference>
<comment type="cofactor">
    <cofactor evidence="1 17">
        <name>pyridoxal 5'-phosphate</name>
        <dbReference type="ChEBI" id="CHEBI:597326"/>
    </cofactor>
</comment>
<dbReference type="OrthoDB" id="9804984at2"/>
<accession>A0A240A8H2</accession>
<dbReference type="EC" id="2.6.1.42" evidence="18"/>
<evidence type="ECO:0000256" key="15">
    <source>
        <dbReference type="PIRSR" id="PIRSR006468-1"/>
    </source>
</evidence>
<dbReference type="UniPathway" id="UPA00049">
    <property type="reaction ID" value="UER00062"/>
</dbReference>
<dbReference type="GO" id="GO:0009097">
    <property type="term" value="P:isoleucine biosynthetic process"/>
    <property type="evidence" value="ECO:0007669"/>
    <property type="project" value="UniProtKB-UniPathway"/>
</dbReference>
<comment type="pathway">
    <text evidence="5 19">Amino-acid biosynthesis; L-leucine biosynthesis; L-leucine from 3-methyl-2-oxobutanoate: step 4/4.</text>
</comment>
<comment type="pathway">
    <text evidence="3 19">Amino-acid biosynthesis; L-isoleucine biosynthesis; L-isoleucine from 2-oxobutanoate: step 4/4.</text>
</comment>
<comment type="function">
    <text evidence="2">Acts on leucine, isoleucine and valine.</text>
</comment>
<sequence>MTEPFYVETRDHLKEKPDFQKLVFGEIFTDYMLSMSYKKGEGWSEPKIIPYGPITLSPSAQGLHYGQTVFEGMKAYKDGNEVTLFRPDENFKRINLSLKRLEMPEVDEEKVLAALNQLIDLERDWVPSGEGQSLYVRPFVYATEPYLGVRSSTDYEFLVILSPVGAYYGDDQLKPTSIYVEDEFVRAVRGGVGFAKCGGNYAASLIAQTRANELGFDQVLWLDGIEQKYIEEVGSMNIFFVIDGKLVTPELNGSILPGITRKTVLELAQELGYETEEKRISIDDVINAHHDGRLTEIFGTGTAAVISPVGFLKYEDAEITINNNETGPITQKLFEEYTAIQTGKKEDKFGWRVVVGQEAQIGTV</sequence>
<keyword evidence="10 17" id="KW-0663">Pyridoxal phosphate</keyword>
<evidence type="ECO:0000256" key="19">
    <source>
        <dbReference type="RuleBase" id="RU004519"/>
    </source>
</evidence>
<dbReference type="SUPFAM" id="SSF56752">
    <property type="entry name" value="D-aminoacid aminotransferase-like PLP-dependent enzymes"/>
    <property type="match status" value="1"/>
</dbReference>
<comment type="pathway">
    <text evidence="4 19">Amino-acid biosynthesis; L-valine biosynthesis; L-valine from pyruvate: step 4/4.</text>
</comment>
<dbReference type="InterPro" id="IPR043131">
    <property type="entry name" value="BCAT-like_N"/>
</dbReference>
<keyword evidence="9 18" id="KW-0808">Transferase</keyword>
<evidence type="ECO:0000256" key="4">
    <source>
        <dbReference type="ARBA" id="ARBA00004931"/>
    </source>
</evidence>
<evidence type="ECO:0000256" key="2">
    <source>
        <dbReference type="ARBA" id="ARBA00003109"/>
    </source>
</evidence>
<dbReference type="InterPro" id="IPR005786">
    <property type="entry name" value="B_amino_transII"/>
</dbReference>